<gene>
    <name evidence="5" type="ORF">O3I_010785</name>
</gene>
<dbReference type="InterPro" id="IPR050204">
    <property type="entry name" value="AraC_XylS_family_regulators"/>
</dbReference>
<dbReference type="Pfam" id="PF14525">
    <property type="entry name" value="AraC_binding_2"/>
    <property type="match status" value="1"/>
</dbReference>
<dbReference type="PRINTS" id="PR00032">
    <property type="entry name" value="HTHARAC"/>
</dbReference>
<sequence>MALVLDTTQIEASDRAEFVSAALQSASAPAHIHLTGPERAVSGRIDAWQFGDLTLSHMTVAGFRAVRTVEQVRCSPADQLLVTVVLGRIGRMAQDGDHYEFRSGELAVSDLNRPYDADWCGGALVNLQVPLDRLDLPSDTVRRGAGEVRHSPLRRLVADHLAHLAAAGGLLQTDPAARRLGEVGIELVHALVTSAATRCADGAALPGAMLLDRVRDFVLDHLADPDLNAARIAHAHRISVRYLYQLCARADFRLEQWIIVQRLERVRGELARPENWALPISVIAQRNGFRNVSHFNRRFRAAYGMTPREWRHAAHYEWRPIIDLERVRERQGSGTPGSRR</sequence>
<protein>
    <submittedName>
        <fullName evidence="5">AraC family transcriptional regulator</fullName>
    </submittedName>
</protein>
<dbReference type="RefSeq" id="WP_014982973.1">
    <property type="nucleotide sequence ID" value="NC_018681.1"/>
</dbReference>
<dbReference type="Pfam" id="PF12833">
    <property type="entry name" value="HTH_18"/>
    <property type="match status" value="1"/>
</dbReference>
<keyword evidence="3" id="KW-0804">Transcription</keyword>
<dbReference type="InterPro" id="IPR035418">
    <property type="entry name" value="AraC-bd_2"/>
</dbReference>
<dbReference type="KEGG" id="nbr:O3I_010785"/>
<evidence type="ECO:0000259" key="4">
    <source>
        <dbReference type="PROSITE" id="PS01124"/>
    </source>
</evidence>
<proteinExistence type="predicted"/>
<feature type="domain" description="HTH araC/xylS-type" evidence="4">
    <location>
        <begin position="212"/>
        <end position="313"/>
    </location>
</feature>
<evidence type="ECO:0000256" key="3">
    <source>
        <dbReference type="ARBA" id="ARBA00023163"/>
    </source>
</evidence>
<dbReference type="PANTHER" id="PTHR46796">
    <property type="entry name" value="HTH-TYPE TRANSCRIPTIONAL ACTIVATOR RHAS-RELATED"/>
    <property type="match status" value="1"/>
</dbReference>
<dbReference type="AlphaFoldDB" id="K0EKY7"/>
<dbReference type="GO" id="GO:0043565">
    <property type="term" value="F:sequence-specific DNA binding"/>
    <property type="evidence" value="ECO:0007669"/>
    <property type="project" value="InterPro"/>
</dbReference>
<dbReference type="PROSITE" id="PS01124">
    <property type="entry name" value="HTH_ARAC_FAMILY_2"/>
    <property type="match status" value="1"/>
</dbReference>
<dbReference type="SMART" id="SM00342">
    <property type="entry name" value="HTH_ARAC"/>
    <property type="match status" value="1"/>
</dbReference>
<reference evidence="5 6" key="1">
    <citation type="journal article" date="2012" name="J. Bacteriol.">
        <title>Complete genome sequence of Nocardia brasiliensis HUJEG-1.</title>
        <authorList>
            <person name="Vera-Cabrera L."/>
            <person name="Ortiz-Lopez R."/>
            <person name="Elizondo-Gonzalez R."/>
            <person name="Perez-Maya A.A."/>
            <person name="Ocampo-Candiani J."/>
        </authorList>
    </citation>
    <scope>NUCLEOTIDE SEQUENCE [LARGE SCALE GENOMIC DNA]</scope>
    <source>
        <strain evidence="6">ATCC 700358</strain>
    </source>
</reference>
<dbReference type="InterPro" id="IPR018060">
    <property type="entry name" value="HTH_AraC"/>
</dbReference>
<accession>K0EKY7</accession>
<dbReference type="InterPro" id="IPR020449">
    <property type="entry name" value="Tscrpt_reg_AraC-type_HTH"/>
</dbReference>
<dbReference type="Gene3D" id="1.10.10.60">
    <property type="entry name" value="Homeodomain-like"/>
    <property type="match status" value="1"/>
</dbReference>
<dbReference type="GO" id="GO:0003700">
    <property type="term" value="F:DNA-binding transcription factor activity"/>
    <property type="evidence" value="ECO:0007669"/>
    <property type="project" value="InterPro"/>
</dbReference>
<keyword evidence="1" id="KW-0805">Transcription regulation</keyword>
<dbReference type="SUPFAM" id="SSF46689">
    <property type="entry name" value="Homeodomain-like"/>
    <property type="match status" value="1"/>
</dbReference>
<evidence type="ECO:0000256" key="2">
    <source>
        <dbReference type="ARBA" id="ARBA00023125"/>
    </source>
</evidence>
<dbReference type="InterPro" id="IPR018062">
    <property type="entry name" value="HTH_AraC-typ_CS"/>
</dbReference>
<dbReference type="HOGENOM" id="CLU_049704_1_1_11"/>
<evidence type="ECO:0000313" key="5">
    <source>
        <dbReference type="EMBL" id="AFU00118.1"/>
    </source>
</evidence>
<name>K0EKY7_NOCB7</name>
<dbReference type="EMBL" id="CP003876">
    <property type="protein sequence ID" value="AFU00118.1"/>
    <property type="molecule type" value="Genomic_DNA"/>
</dbReference>
<dbReference type="InterPro" id="IPR009057">
    <property type="entry name" value="Homeodomain-like_sf"/>
</dbReference>
<dbReference type="eggNOG" id="COG2207">
    <property type="taxonomic scope" value="Bacteria"/>
</dbReference>
<evidence type="ECO:0000256" key="1">
    <source>
        <dbReference type="ARBA" id="ARBA00023015"/>
    </source>
</evidence>
<dbReference type="Proteomes" id="UP000006304">
    <property type="component" value="Chromosome"/>
</dbReference>
<keyword evidence="2" id="KW-0238">DNA-binding</keyword>
<dbReference type="PROSITE" id="PS00041">
    <property type="entry name" value="HTH_ARAC_FAMILY_1"/>
    <property type="match status" value="1"/>
</dbReference>
<keyword evidence="6" id="KW-1185">Reference proteome</keyword>
<evidence type="ECO:0000313" key="6">
    <source>
        <dbReference type="Proteomes" id="UP000006304"/>
    </source>
</evidence>
<dbReference type="PANTHER" id="PTHR46796:SF6">
    <property type="entry name" value="ARAC SUBFAMILY"/>
    <property type="match status" value="1"/>
</dbReference>
<organism evidence="5 6">
    <name type="scientific">Nocardia brasiliensis (strain ATCC 700358 / HUJEG-1)</name>
    <dbReference type="NCBI Taxonomy" id="1133849"/>
    <lineage>
        <taxon>Bacteria</taxon>
        <taxon>Bacillati</taxon>
        <taxon>Actinomycetota</taxon>
        <taxon>Actinomycetes</taxon>
        <taxon>Mycobacteriales</taxon>
        <taxon>Nocardiaceae</taxon>
        <taxon>Nocardia</taxon>
    </lineage>
</organism>